<dbReference type="InterPro" id="IPR001851">
    <property type="entry name" value="ABC_transp_permease"/>
</dbReference>
<dbReference type="eggNOG" id="COG4211">
    <property type="taxonomic scope" value="Bacteria"/>
</dbReference>
<protein>
    <submittedName>
        <fullName evidence="7">ABC-type glucose/galactose transport system, permease component</fullName>
    </submittedName>
</protein>
<dbReference type="PANTHER" id="PTHR32196:SF18">
    <property type="entry name" value="GALACTOSE_METHYL GALACTOSIDE IMPORT PERMEASE PROTEIN MGLC"/>
    <property type="match status" value="1"/>
</dbReference>
<name>G8QY82_SPHPG</name>
<evidence type="ECO:0000256" key="2">
    <source>
        <dbReference type="ARBA" id="ARBA00022475"/>
    </source>
</evidence>
<dbReference type="AlphaFoldDB" id="G8QY82"/>
<comment type="subcellular location">
    <subcellularLocation>
        <location evidence="1">Cell membrane</location>
        <topology evidence="1">Multi-pass membrane protein</topology>
    </subcellularLocation>
</comment>
<feature type="transmembrane region" description="Helical" evidence="6">
    <location>
        <begin position="20"/>
        <end position="41"/>
    </location>
</feature>
<feature type="transmembrane region" description="Helical" evidence="6">
    <location>
        <begin position="275"/>
        <end position="306"/>
    </location>
</feature>
<dbReference type="GO" id="GO:0022857">
    <property type="term" value="F:transmembrane transporter activity"/>
    <property type="evidence" value="ECO:0007669"/>
    <property type="project" value="InterPro"/>
</dbReference>
<sequence>MSSNSITNENMVSDKKTLRQFAMEKAIFLVLLLLVIVIAIINPRILSMRVVRDILMMSSTKIIMALGMMFVILTGGVDLGGGRMVGMAAVISASFLQNPDYVRRFYPEMGQISIFIPILIAVMVGTLFGMLNGMIVAKFKVPAFIATLSSMLIIYGVTSIYFNMPPNNSQPIGGLRNDFTFLGSGSIGFIPVICIFAAVVAVIVWVILNKTVFGKNIYAVGGNPEAAAVSGINITKTLVGLFGLCGGLIAFSGVLEAARTGGATNNYGNGYELDAIASCVVGGVSTTGGVGTVSGVIAGVIIFSFINYGLTFIGINPYWQNIIKGLIIVSAVSFDIRKYVQKK</sequence>
<keyword evidence="3 6" id="KW-0812">Transmembrane</keyword>
<feature type="transmembrane region" description="Helical" evidence="6">
    <location>
        <begin position="182"/>
        <end position="208"/>
    </location>
</feature>
<evidence type="ECO:0000256" key="5">
    <source>
        <dbReference type="ARBA" id="ARBA00023136"/>
    </source>
</evidence>
<evidence type="ECO:0000256" key="3">
    <source>
        <dbReference type="ARBA" id="ARBA00022692"/>
    </source>
</evidence>
<keyword evidence="2" id="KW-1003">Cell membrane</keyword>
<dbReference type="GO" id="GO:0005886">
    <property type="term" value="C:plasma membrane"/>
    <property type="evidence" value="ECO:0007669"/>
    <property type="project" value="UniProtKB-SubCell"/>
</dbReference>
<feature type="transmembrane region" description="Helical" evidence="6">
    <location>
        <begin position="62"/>
        <end position="91"/>
    </location>
</feature>
<evidence type="ECO:0000313" key="7">
    <source>
        <dbReference type="EMBL" id="AEV29647.1"/>
    </source>
</evidence>
<feature type="transmembrane region" description="Helical" evidence="6">
    <location>
        <begin position="111"/>
        <end position="131"/>
    </location>
</feature>
<feature type="transmembrane region" description="Helical" evidence="6">
    <location>
        <begin position="143"/>
        <end position="162"/>
    </location>
</feature>
<gene>
    <name evidence="7" type="ordered locus">SpiGrapes_1853</name>
</gene>
<dbReference type="HOGENOM" id="CLU_028880_1_0_12"/>
<keyword evidence="4 6" id="KW-1133">Transmembrane helix</keyword>
<organism evidence="7 8">
    <name type="scientific">Sphaerochaeta pleomorpha (strain ATCC BAA-1885 / DSM 22778 / Grapes)</name>
    <dbReference type="NCBI Taxonomy" id="158190"/>
    <lineage>
        <taxon>Bacteria</taxon>
        <taxon>Pseudomonadati</taxon>
        <taxon>Spirochaetota</taxon>
        <taxon>Spirochaetia</taxon>
        <taxon>Spirochaetales</taxon>
        <taxon>Sphaerochaetaceae</taxon>
        <taxon>Sphaerochaeta</taxon>
    </lineage>
</organism>
<dbReference type="Proteomes" id="UP000005632">
    <property type="component" value="Chromosome"/>
</dbReference>
<dbReference type="KEGG" id="sgp:SpiGrapes_1853"/>
<dbReference type="STRING" id="158190.SpiGrapes_1853"/>
<dbReference type="RefSeq" id="WP_014270490.1">
    <property type="nucleotide sequence ID" value="NC_016633.1"/>
</dbReference>
<reference evidence="7 8" key="1">
    <citation type="submission" date="2011-11" db="EMBL/GenBank/DDBJ databases">
        <title>Complete sequence of Spirochaeta sp. grapes.</title>
        <authorList>
            <consortium name="US DOE Joint Genome Institute"/>
            <person name="Lucas S."/>
            <person name="Han J."/>
            <person name="Lapidus A."/>
            <person name="Cheng J.-F."/>
            <person name="Goodwin L."/>
            <person name="Pitluck S."/>
            <person name="Peters L."/>
            <person name="Ovchinnikova G."/>
            <person name="Munk A.C."/>
            <person name="Detter J.C."/>
            <person name="Han C."/>
            <person name="Tapia R."/>
            <person name="Land M."/>
            <person name="Hauser L."/>
            <person name="Kyrpides N."/>
            <person name="Ivanova N."/>
            <person name="Pagani I."/>
            <person name="Ritalahtilisa K."/>
            <person name="Loeffler F."/>
            <person name="Woyke T."/>
        </authorList>
    </citation>
    <scope>NUCLEOTIDE SEQUENCE [LARGE SCALE GENOMIC DNA]</scope>
    <source>
        <strain evidence="8">ATCC BAA-1885 / DSM 22778 / Grapes</strain>
    </source>
</reference>
<accession>G8QY82</accession>
<keyword evidence="8" id="KW-1185">Reference proteome</keyword>
<dbReference type="CDD" id="cd06579">
    <property type="entry name" value="TM_PBP1_transp_AraH_like"/>
    <property type="match status" value="1"/>
</dbReference>
<keyword evidence="5 6" id="KW-0472">Membrane</keyword>
<dbReference type="EMBL" id="CP003155">
    <property type="protein sequence ID" value="AEV29647.1"/>
    <property type="molecule type" value="Genomic_DNA"/>
</dbReference>
<dbReference type="PANTHER" id="PTHR32196">
    <property type="entry name" value="ABC TRANSPORTER PERMEASE PROTEIN YPHD-RELATED-RELATED"/>
    <property type="match status" value="1"/>
</dbReference>
<dbReference type="Pfam" id="PF02653">
    <property type="entry name" value="BPD_transp_2"/>
    <property type="match status" value="1"/>
</dbReference>
<evidence type="ECO:0000256" key="1">
    <source>
        <dbReference type="ARBA" id="ARBA00004651"/>
    </source>
</evidence>
<proteinExistence type="predicted"/>
<evidence type="ECO:0000313" key="8">
    <source>
        <dbReference type="Proteomes" id="UP000005632"/>
    </source>
</evidence>
<evidence type="ECO:0000256" key="6">
    <source>
        <dbReference type="SAM" id="Phobius"/>
    </source>
</evidence>
<dbReference type="NCBIfam" id="NF007014">
    <property type="entry name" value="PRK09478.1"/>
    <property type="match status" value="1"/>
</dbReference>
<evidence type="ECO:0000256" key="4">
    <source>
        <dbReference type="ARBA" id="ARBA00022989"/>
    </source>
</evidence>